<evidence type="ECO:0000256" key="3">
    <source>
        <dbReference type="SAM" id="Phobius"/>
    </source>
</evidence>
<keyword evidence="1" id="KW-1015">Disulfide bond</keyword>
<dbReference type="AlphaFoldDB" id="A0A2A2JMW7"/>
<evidence type="ECO:0000256" key="2">
    <source>
        <dbReference type="SAM" id="MobiDB-lite"/>
    </source>
</evidence>
<feature type="transmembrane region" description="Helical" evidence="3">
    <location>
        <begin position="33"/>
        <end position="54"/>
    </location>
</feature>
<evidence type="ECO:0000259" key="4">
    <source>
        <dbReference type="PROSITE" id="PS50026"/>
    </source>
</evidence>
<dbReference type="Proteomes" id="UP000218231">
    <property type="component" value="Unassembled WGS sequence"/>
</dbReference>
<proteinExistence type="predicted"/>
<keyword evidence="6" id="KW-1185">Reference proteome</keyword>
<feature type="transmembrane region" description="Helical" evidence="3">
    <location>
        <begin position="66"/>
        <end position="85"/>
    </location>
</feature>
<dbReference type="EMBL" id="LIAE01010343">
    <property type="protein sequence ID" value="PAV62839.1"/>
    <property type="molecule type" value="Genomic_DNA"/>
</dbReference>
<dbReference type="PROSITE" id="PS01186">
    <property type="entry name" value="EGF_2"/>
    <property type="match status" value="1"/>
</dbReference>
<keyword evidence="3" id="KW-1133">Transmembrane helix</keyword>
<dbReference type="InterPro" id="IPR000742">
    <property type="entry name" value="EGF"/>
</dbReference>
<keyword evidence="3" id="KW-0472">Membrane</keyword>
<evidence type="ECO:0000313" key="5">
    <source>
        <dbReference type="EMBL" id="PAV62839.1"/>
    </source>
</evidence>
<feature type="domain" description="EGF-like" evidence="4">
    <location>
        <begin position="87"/>
        <end position="127"/>
    </location>
</feature>
<reference evidence="5 6" key="1">
    <citation type="journal article" date="2017" name="Curr. Biol.">
        <title>Genome architecture and evolution of a unichromosomal asexual nematode.</title>
        <authorList>
            <person name="Fradin H."/>
            <person name="Zegar C."/>
            <person name="Gutwein M."/>
            <person name="Lucas J."/>
            <person name="Kovtun M."/>
            <person name="Corcoran D."/>
            <person name="Baugh L.R."/>
            <person name="Kiontke K."/>
            <person name="Gunsalus K."/>
            <person name="Fitch D.H."/>
            <person name="Piano F."/>
        </authorList>
    </citation>
    <scope>NUCLEOTIDE SEQUENCE [LARGE SCALE GENOMIC DNA]</scope>
    <source>
        <strain evidence="5">PF1309</strain>
    </source>
</reference>
<comment type="caution">
    <text evidence="1">Lacks conserved residue(s) required for the propagation of feature annotation.</text>
</comment>
<accession>A0A2A2JMW7</accession>
<evidence type="ECO:0000256" key="1">
    <source>
        <dbReference type="PROSITE-ProRule" id="PRU00076"/>
    </source>
</evidence>
<organism evidence="5 6">
    <name type="scientific">Diploscapter pachys</name>
    <dbReference type="NCBI Taxonomy" id="2018661"/>
    <lineage>
        <taxon>Eukaryota</taxon>
        <taxon>Metazoa</taxon>
        <taxon>Ecdysozoa</taxon>
        <taxon>Nematoda</taxon>
        <taxon>Chromadorea</taxon>
        <taxon>Rhabditida</taxon>
        <taxon>Rhabditina</taxon>
        <taxon>Rhabditomorpha</taxon>
        <taxon>Rhabditoidea</taxon>
        <taxon>Rhabditidae</taxon>
        <taxon>Diploscapter</taxon>
    </lineage>
</organism>
<dbReference type="PROSITE" id="PS50026">
    <property type="entry name" value="EGF_3"/>
    <property type="match status" value="1"/>
</dbReference>
<feature type="disulfide bond" evidence="1">
    <location>
        <begin position="117"/>
        <end position="126"/>
    </location>
</feature>
<protein>
    <recommendedName>
        <fullName evidence="4">EGF-like domain-containing protein</fullName>
    </recommendedName>
</protein>
<keyword evidence="1" id="KW-0245">EGF-like domain</keyword>
<keyword evidence="3" id="KW-0812">Transmembrane</keyword>
<name>A0A2A2JMW7_9BILA</name>
<sequence>MINCLKVYKCLCLSERRLLTLQQHRRFCKKDSLSLRTSLFYALYLLTFYNNSILSGFDNQIKMASLWYLIYLSIVLTGVQSRIYFLDKSECKDLDYCNDRGLCWNDYPKIREAHCLCMDPYEGDKCERARLDDSGATIKSASRSIRNHRSRRTSEDMQTDTARQRRQRAAKDESNNPGMYKVNFR</sequence>
<dbReference type="SUPFAM" id="SSF57196">
    <property type="entry name" value="EGF/Laminin"/>
    <property type="match status" value="1"/>
</dbReference>
<evidence type="ECO:0000313" key="6">
    <source>
        <dbReference type="Proteomes" id="UP000218231"/>
    </source>
</evidence>
<dbReference type="PROSITE" id="PS00022">
    <property type="entry name" value="EGF_1"/>
    <property type="match status" value="1"/>
</dbReference>
<gene>
    <name evidence="5" type="ORF">WR25_08113</name>
</gene>
<comment type="caution">
    <text evidence="5">The sequence shown here is derived from an EMBL/GenBank/DDBJ whole genome shotgun (WGS) entry which is preliminary data.</text>
</comment>
<feature type="region of interest" description="Disordered" evidence="2">
    <location>
        <begin position="137"/>
        <end position="185"/>
    </location>
</feature>